<evidence type="ECO:0000313" key="2">
    <source>
        <dbReference type="Proteomes" id="UP001057402"/>
    </source>
</evidence>
<gene>
    <name evidence="1" type="ORF">MLD38_014429</name>
</gene>
<comment type="caution">
    <text evidence="1">The sequence shown here is derived from an EMBL/GenBank/DDBJ whole genome shotgun (WGS) entry which is preliminary data.</text>
</comment>
<dbReference type="EMBL" id="CM042883">
    <property type="protein sequence ID" value="KAI4376695.1"/>
    <property type="molecule type" value="Genomic_DNA"/>
</dbReference>
<sequence length="390" mass="42898">MSCRYKAGLLIIVTVVIVWVTSAEVTQDVFEKYRQPFAVTFLGTSLLALYLPIAFLKDCLLRRVRSNCHGDDGDGKEKQGDEGWNRVQLVEVQKLAVTESGTKELNMLEEGKASALQEDEEVDPKGNEKLGFKQIIRVACILAPIWFVSEYFMNSALARTSVPSTTILFSTSGLFTLLIGAFLGQDTIDSVKVFSVLLSITGVAMTVFGKTSAANQSSADESMNYSLVGNLFALLSAATDGLFAVLLKKFTGDEGEKVDIQKLFGFIGLFSLVALWWLVWPLSATRIEPRFELPHSSEVAGIVLANSFVGSFLSDYLWALGIVWTTPFVASLGASLSIPFAMLEDILIHRRRYSAVYIIGSVQVFLGFVSANFSDWLDTKLLLKSLYSSH</sequence>
<keyword evidence="2" id="KW-1185">Reference proteome</keyword>
<evidence type="ECO:0000313" key="1">
    <source>
        <dbReference type="EMBL" id="KAI4376695.1"/>
    </source>
</evidence>
<accession>A0ACB9RCM6</accession>
<name>A0ACB9RCM6_9MYRT</name>
<protein>
    <submittedName>
        <fullName evidence="1">Uncharacterized protein</fullName>
    </submittedName>
</protein>
<reference evidence="2" key="1">
    <citation type="journal article" date="2023" name="Front. Plant Sci.">
        <title>Chromosomal-level genome assembly of Melastoma candidum provides insights into trichome evolution.</title>
        <authorList>
            <person name="Zhong Y."/>
            <person name="Wu W."/>
            <person name="Sun C."/>
            <person name="Zou P."/>
            <person name="Liu Y."/>
            <person name="Dai S."/>
            <person name="Zhou R."/>
        </authorList>
    </citation>
    <scope>NUCLEOTIDE SEQUENCE [LARGE SCALE GENOMIC DNA]</scope>
</reference>
<dbReference type="Proteomes" id="UP001057402">
    <property type="component" value="Chromosome 4"/>
</dbReference>
<organism evidence="1 2">
    <name type="scientific">Melastoma candidum</name>
    <dbReference type="NCBI Taxonomy" id="119954"/>
    <lineage>
        <taxon>Eukaryota</taxon>
        <taxon>Viridiplantae</taxon>
        <taxon>Streptophyta</taxon>
        <taxon>Embryophyta</taxon>
        <taxon>Tracheophyta</taxon>
        <taxon>Spermatophyta</taxon>
        <taxon>Magnoliopsida</taxon>
        <taxon>eudicotyledons</taxon>
        <taxon>Gunneridae</taxon>
        <taxon>Pentapetalae</taxon>
        <taxon>rosids</taxon>
        <taxon>malvids</taxon>
        <taxon>Myrtales</taxon>
        <taxon>Melastomataceae</taxon>
        <taxon>Melastomatoideae</taxon>
        <taxon>Melastomateae</taxon>
        <taxon>Melastoma</taxon>
    </lineage>
</organism>
<proteinExistence type="predicted"/>